<dbReference type="PANTHER" id="PTHR43214:SF43">
    <property type="entry name" value="TWO-COMPONENT RESPONSE REGULATOR"/>
    <property type="match status" value="1"/>
</dbReference>
<evidence type="ECO:0000259" key="7">
    <source>
        <dbReference type="PROSITE" id="PS50110"/>
    </source>
</evidence>
<gene>
    <name evidence="8" type="ORF">caldi_04090</name>
</gene>
<evidence type="ECO:0000313" key="9">
    <source>
        <dbReference type="Proteomes" id="UP001163687"/>
    </source>
</evidence>
<dbReference type="EMBL" id="AP025628">
    <property type="protein sequence ID" value="BDG59319.1"/>
    <property type="molecule type" value="Genomic_DNA"/>
</dbReference>
<protein>
    <recommendedName>
        <fullName evidence="1">Stage 0 sporulation protein A homolog</fullName>
    </recommendedName>
</protein>
<dbReference type="Gene3D" id="3.40.50.2300">
    <property type="match status" value="1"/>
</dbReference>
<dbReference type="InterPro" id="IPR058245">
    <property type="entry name" value="NreC/VraR/RcsB-like_REC"/>
</dbReference>
<dbReference type="RefSeq" id="WP_264843447.1">
    <property type="nucleotide sequence ID" value="NZ_AP025628.1"/>
</dbReference>
<evidence type="ECO:0000256" key="6">
    <source>
        <dbReference type="PROSITE-ProRule" id="PRU00169"/>
    </source>
</evidence>
<evidence type="ECO:0000256" key="1">
    <source>
        <dbReference type="ARBA" id="ARBA00018672"/>
    </source>
</evidence>
<name>A0AA35CIY3_9FIRM</name>
<evidence type="ECO:0000256" key="4">
    <source>
        <dbReference type="ARBA" id="ARBA00023163"/>
    </source>
</evidence>
<dbReference type="GO" id="GO:0000160">
    <property type="term" value="P:phosphorelay signal transduction system"/>
    <property type="evidence" value="ECO:0007669"/>
    <property type="project" value="InterPro"/>
</dbReference>
<dbReference type="Pfam" id="PF00072">
    <property type="entry name" value="Response_reg"/>
    <property type="match status" value="1"/>
</dbReference>
<dbReference type="CDD" id="cd17535">
    <property type="entry name" value="REC_NarL-like"/>
    <property type="match status" value="1"/>
</dbReference>
<dbReference type="AlphaFoldDB" id="A0AA35CIY3"/>
<dbReference type="SUPFAM" id="SSF52172">
    <property type="entry name" value="CheY-like"/>
    <property type="match status" value="1"/>
</dbReference>
<dbReference type="PANTHER" id="PTHR43214">
    <property type="entry name" value="TWO-COMPONENT RESPONSE REGULATOR"/>
    <property type="match status" value="1"/>
</dbReference>
<evidence type="ECO:0000256" key="2">
    <source>
        <dbReference type="ARBA" id="ARBA00023015"/>
    </source>
</evidence>
<dbReference type="InterPro" id="IPR001789">
    <property type="entry name" value="Sig_transdc_resp-reg_receiver"/>
</dbReference>
<dbReference type="Proteomes" id="UP001163687">
    <property type="component" value="Chromosome"/>
</dbReference>
<keyword evidence="4" id="KW-0804">Transcription</keyword>
<feature type="domain" description="Response regulatory" evidence="7">
    <location>
        <begin position="10"/>
        <end position="126"/>
    </location>
</feature>
<evidence type="ECO:0000313" key="8">
    <source>
        <dbReference type="EMBL" id="BDG59319.1"/>
    </source>
</evidence>
<accession>A0AA35CIY3</accession>
<keyword evidence="6" id="KW-0597">Phosphoprotein</keyword>
<keyword evidence="3" id="KW-0238">DNA-binding</keyword>
<dbReference type="KEGG" id="cmic:caldi_04090"/>
<evidence type="ECO:0000256" key="5">
    <source>
        <dbReference type="ARBA" id="ARBA00024867"/>
    </source>
</evidence>
<dbReference type="PROSITE" id="PS50110">
    <property type="entry name" value="RESPONSE_REGULATORY"/>
    <property type="match status" value="1"/>
</dbReference>
<dbReference type="SMART" id="SM00448">
    <property type="entry name" value="REC"/>
    <property type="match status" value="1"/>
</dbReference>
<proteinExistence type="predicted"/>
<evidence type="ECO:0000256" key="3">
    <source>
        <dbReference type="ARBA" id="ARBA00023125"/>
    </source>
</evidence>
<feature type="modified residue" description="4-aspartylphosphate" evidence="6">
    <location>
        <position position="61"/>
    </location>
</feature>
<dbReference type="GO" id="GO:0003677">
    <property type="term" value="F:DNA binding"/>
    <property type="evidence" value="ECO:0007669"/>
    <property type="project" value="UniProtKB-KW"/>
</dbReference>
<reference evidence="8" key="1">
    <citation type="submission" date="2022-03" db="EMBL/GenBank/DDBJ databases">
        <title>Complete genome sequence of Caldinitratiruptor microaerophilus.</title>
        <authorList>
            <person name="Mukaiyama R."/>
            <person name="Nishiyama T."/>
            <person name="Ueda K."/>
        </authorList>
    </citation>
    <scope>NUCLEOTIDE SEQUENCE</scope>
    <source>
        <strain evidence="8">JCM 16183</strain>
    </source>
</reference>
<sequence>MPETGSHPIRVLIADRYELIRAGIRAVMATDARFRVVGEAATAPEAMERALALSPQVVLLDVRLPGRSGIDLCREIRTRLPGTRVVALATHRDEELAAACFQAGASAFLLKDIDPVELKRTIEAVAQGNSP</sequence>
<dbReference type="InterPro" id="IPR011006">
    <property type="entry name" value="CheY-like_superfamily"/>
</dbReference>
<keyword evidence="9" id="KW-1185">Reference proteome</keyword>
<comment type="function">
    <text evidence="5">May play the central regulatory role in sporulation. It may be an element of the effector pathway responsible for the activation of sporulation genes in response to nutritional stress. Spo0A may act in concert with spo0H (a sigma factor) to control the expression of some genes that are critical to the sporulation process.</text>
</comment>
<dbReference type="InterPro" id="IPR039420">
    <property type="entry name" value="WalR-like"/>
</dbReference>
<keyword evidence="2" id="KW-0805">Transcription regulation</keyword>
<organism evidence="8 9">
    <name type="scientific">Caldinitratiruptor microaerophilus</name>
    <dbReference type="NCBI Taxonomy" id="671077"/>
    <lineage>
        <taxon>Bacteria</taxon>
        <taxon>Bacillati</taxon>
        <taxon>Bacillota</taxon>
        <taxon>Clostridia</taxon>
        <taxon>Eubacteriales</taxon>
        <taxon>Symbiobacteriaceae</taxon>
        <taxon>Caldinitratiruptor</taxon>
    </lineage>
</organism>